<evidence type="ECO:0000313" key="8">
    <source>
        <dbReference type="Proteomes" id="UP001139354"/>
    </source>
</evidence>
<evidence type="ECO:0000259" key="6">
    <source>
        <dbReference type="Pfam" id="PF04932"/>
    </source>
</evidence>
<keyword evidence="3 5" id="KW-1133">Transmembrane helix</keyword>
<feature type="transmembrane region" description="Helical" evidence="5">
    <location>
        <begin position="21"/>
        <end position="45"/>
    </location>
</feature>
<evidence type="ECO:0000256" key="1">
    <source>
        <dbReference type="ARBA" id="ARBA00004141"/>
    </source>
</evidence>
<keyword evidence="4 5" id="KW-0472">Membrane</keyword>
<gene>
    <name evidence="7" type="ORF">KEC57_12615</name>
</gene>
<sequence length="454" mass="47688">MTRIRTRPEPMPAESHQGLRGVGAIDAVWMLTVYLILLIALPSNLAITALGAYGRPQFLWGLVLFAWWVVVRLQTPSVAVRPIRQPLKVALGILIVVALLGFAQALLRGQPFDQISPSISALLRLASWTGVALVAMDGIRTVNDLSRMARRIALAAGALAALGILQFLTGTTIVDAFTSLPGFTGGVAGIDERGGFTRASGTATHPLEYATALSIGFPLAIATAVNAATRPGRSARDRAMWLVVALIAVASFIAVSRSAVIGFVVAVIATIPAVPRRWRLAVVLAGLVLAAGTALAVPGLYGTIVGMFLWFGTDPSSQSRIAGLEFATRLVSESPLFGSGIGTFLPRYYIFDNQWAQLTVEMGIAGVLAFAVLFATAVWSAGTAGALSPFEDIRVLGRALAASMVVAAVLYALFDGLAFPISSGLAFLILGLCGAARLVGVTDRRLDDALRRVA</sequence>
<feature type="transmembrane region" description="Helical" evidence="5">
    <location>
        <begin position="330"/>
        <end position="350"/>
    </location>
</feature>
<dbReference type="AlphaFoldDB" id="A0A9X1LWP2"/>
<evidence type="ECO:0000313" key="7">
    <source>
        <dbReference type="EMBL" id="MCC2033023.1"/>
    </source>
</evidence>
<keyword evidence="8" id="KW-1185">Reference proteome</keyword>
<evidence type="ECO:0000256" key="2">
    <source>
        <dbReference type="ARBA" id="ARBA00022692"/>
    </source>
</evidence>
<evidence type="ECO:0000256" key="3">
    <source>
        <dbReference type="ARBA" id="ARBA00022989"/>
    </source>
</evidence>
<feature type="transmembrane region" description="Helical" evidence="5">
    <location>
        <begin position="57"/>
        <end position="75"/>
    </location>
</feature>
<dbReference type="EMBL" id="JAGTTN010000004">
    <property type="protein sequence ID" value="MCC2033023.1"/>
    <property type="molecule type" value="Genomic_DNA"/>
</dbReference>
<evidence type="ECO:0000256" key="4">
    <source>
        <dbReference type="ARBA" id="ARBA00023136"/>
    </source>
</evidence>
<dbReference type="GO" id="GO:0016874">
    <property type="term" value="F:ligase activity"/>
    <property type="evidence" value="ECO:0007669"/>
    <property type="project" value="UniProtKB-KW"/>
</dbReference>
<evidence type="ECO:0000256" key="5">
    <source>
        <dbReference type="SAM" id="Phobius"/>
    </source>
</evidence>
<keyword evidence="2 5" id="KW-0812">Transmembrane</keyword>
<dbReference type="InterPro" id="IPR051533">
    <property type="entry name" value="WaaL-like"/>
</dbReference>
<feature type="transmembrane region" description="Helical" evidence="5">
    <location>
        <begin position="420"/>
        <end position="442"/>
    </location>
</feature>
<proteinExistence type="predicted"/>
<feature type="transmembrane region" description="Helical" evidence="5">
    <location>
        <begin position="280"/>
        <end position="310"/>
    </location>
</feature>
<feature type="domain" description="O-antigen ligase-related" evidence="6">
    <location>
        <begin position="243"/>
        <end position="371"/>
    </location>
</feature>
<protein>
    <submittedName>
        <fullName evidence="7">O-antigen ligase family protein</fullName>
    </submittedName>
</protein>
<dbReference type="Pfam" id="PF04932">
    <property type="entry name" value="Wzy_C"/>
    <property type="match status" value="1"/>
</dbReference>
<comment type="caution">
    <text evidence="7">The sequence shown here is derived from an EMBL/GenBank/DDBJ whole genome shotgun (WGS) entry which is preliminary data.</text>
</comment>
<feature type="transmembrane region" description="Helical" evidence="5">
    <location>
        <begin position="209"/>
        <end position="229"/>
    </location>
</feature>
<feature type="transmembrane region" description="Helical" evidence="5">
    <location>
        <begin position="362"/>
        <end position="383"/>
    </location>
</feature>
<dbReference type="PANTHER" id="PTHR37422:SF23">
    <property type="entry name" value="TEICHURONIC ACID BIOSYNTHESIS PROTEIN TUAE"/>
    <property type="match status" value="1"/>
</dbReference>
<feature type="transmembrane region" description="Helical" evidence="5">
    <location>
        <begin position="87"/>
        <end position="107"/>
    </location>
</feature>
<feature type="transmembrane region" description="Helical" evidence="5">
    <location>
        <begin position="152"/>
        <end position="174"/>
    </location>
</feature>
<reference evidence="7" key="1">
    <citation type="submission" date="2021-04" db="EMBL/GenBank/DDBJ databases">
        <title>Microbacterium tenobrionis sp. nov. and Microbacterium allomyrinae sp. nov., isolated from larvae of Tenobrio molitor and Allomyrina dichotoma, respectively.</title>
        <authorList>
            <person name="Lee S.D."/>
        </authorList>
    </citation>
    <scope>NUCLEOTIDE SEQUENCE</scope>
    <source>
        <strain evidence="7">BWT-G7</strain>
    </source>
</reference>
<dbReference type="PANTHER" id="PTHR37422">
    <property type="entry name" value="TEICHURONIC ACID BIOSYNTHESIS PROTEIN TUAE"/>
    <property type="match status" value="1"/>
</dbReference>
<dbReference type="GO" id="GO:0016020">
    <property type="term" value="C:membrane"/>
    <property type="evidence" value="ECO:0007669"/>
    <property type="project" value="UniProtKB-SubCell"/>
</dbReference>
<keyword evidence="7" id="KW-0436">Ligase</keyword>
<name>A0A9X1LWP2_9MICO</name>
<dbReference type="Proteomes" id="UP001139354">
    <property type="component" value="Unassembled WGS sequence"/>
</dbReference>
<feature type="transmembrane region" description="Helical" evidence="5">
    <location>
        <begin position="395"/>
        <end position="414"/>
    </location>
</feature>
<dbReference type="InterPro" id="IPR007016">
    <property type="entry name" value="O-antigen_ligase-rel_domated"/>
</dbReference>
<comment type="subcellular location">
    <subcellularLocation>
        <location evidence="1">Membrane</location>
        <topology evidence="1">Multi-pass membrane protein</topology>
    </subcellularLocation>
</comment>
<accession>A0A9X1LWP2</accession>
<dbReference type="RefSeq" id="WP_229384991.1">
    <property type="nucleotide sequence ID" value="NZ_JAGTTN010000004.1"/>
</dbReference>
<organism evidence="7 8">
    <name type="scientific">Microbacterium allomyrinae</name>
    <dbReference type="NCBI Taxonomy" id="2830666"/>
    <lineage>
        <taxon>Bacteria</taxon>
        <taxon>Bacillati</taxon>
        <taxon>Actinomycetota</taxon>
        <taxon>Actinomycetes</taxon>
        <taxon>Micrococcales</taxon>
        <taxon>Microbacteriaceae</taxon>
        <taxon>Microbacterium</taxon>
    </lineage>
</organism>
<feature type="transmembrane region" description="Helical" evidence="5">
    <location>
        <begin position="241"/>
        <end position="274"/>
    </location>
</feature>
<feature type="transmembrane region" description="Helical" evidence="5">
    <location>
        <begin position="119"/>
        <end position="140"/>
    </location>
</feature>